<dbReference type="PROSITE" id="PS50330">
    <property type="entry name" value="UIM"/>
    <property type="match status" value="1"/>
</dbReference>
<proteinExistence type="predicted"/>
<dbReference type="PANTHER" id="PTHR38940:SF4">
    <property type="entry name" value="OS01G0775100 PROTEIN"/>
    <property type="match status" value="1"/>
</dbReference>
<accession>A0A7S0HX71</accession>
<organism evidence="3">
    <name type="scientific">Hanusia phi</name>
    <dbReference type="NCBI Taxonomy" id="3032"/>
    <lineage>
        <taxon>Eukaryota</taxon>
        <taxon>Cryptophyceae</taxon>
        <taxon>Pyrenomonadales</taxon>
        <taxon>Geminigeraceae</taxon>
        <taxon>Hanusia</taxon>
    </lineage>
</organism>
<evidence type="ECO:0000313" key="3">
    <source>
        <dbReference type="EMBL" id="CAD8504686.1"/>
    </source>
</evidence>
<dbReference type="PANTHER" id="PTHR38940">
    <property type="entry name" value="PLUS3 DOMAIN-CONTAINING PROTEIN"/>
    <property type="match status" value="1"/>
</dbReference>
<feature type="region of interest" description="Disordered" evidence="1">
    <location>
        <begin position="183"/>
        <end position="277"/>
    </location>
</feature>
<name>A0A7S0HX71_9CRYP</name>
<dbReference type="InterPro" id="IPR004343">
    <property type="entry name" value="Plus-3_dom"/>
</dbReference>
<reference evidence="3" key="1">
    <citation type="submission" date="2021-01" db="EMBL/GenBank/DDBJ databases">
        <authorList>
            <person name="Corre E."/>
            <person name="Pelletier E."/>
            <person name="Niang G."/>
            <person name="Scheremetjew M."/>
            <person name="Finn R."/>
            <person name="Kale V."/>
            <person name="Holt S."/>
            <person name="Cochrane G."/>
            <person name="Meng A."/>
            <person name="Brown T."/>
            <person name="Cohen L."/>
        </authorList>
    </citation>
    <scope>NUCLEOTIDE SEQUENCE</scope>
    <source>
        <strain evidence="3">CCMP325</strain>
    </source>
</reference>
<dbReference type="EMBL" id="HBEO01031979">
    <property type="protein sequence ID" value="CAD8504686.1"/>
    <property type="molecule type" value="Transcribed_RNA"/>
</dbReference>
<feature type="compositionally biased region" description="Acidic residues" evidence="1">
    <location>
        <begin position="130"/>
        <end position="140"/>
    </location>
</feature>
<feature type="compositionally biased region" description="Basic and acidic residues" evidence="1">
    <location>
        <begin position="7"/>
        <end position="31"/>
    </location>
</feature>
<dbReference type="InterPro" id="IPR036128">
    <property type="entry name" value="Plus3-like_sf"/>
</dbReference>
<dbReference type="SMART" id="SM00719">
    <property type="entry name" value="Plus3"/>
    <property type="match status" value="1"/>
</dbReference>
<gene>
    <name evidence="3" type="ORF">HPHI1048_LOCUS21675</name>
</gene>
<dbReference type="AlphaFoldDB" id="A0A7S0HX71"/>
<feature type="region of interest" description="Disordered" evidence="1">
    <location>
        <begin position="500"/>
        <end position="524"/>
    </location>
</feature>
<feature type="region of interest" description="Disordered" evidence="1">
    <location>
        <begin position="657"/>
        <end position="684"/>
    </location>
</feature>
<protein>
    <recommendedName>
        <fullName evidence="2">Plus3 domain-containing protein</fullName>
    </recommendedName>
</protein>
<feature type="compositionally biased region" description="Low complexity" evidence="1">
    <location>
        <begin position="191"/>
        <end position="203"/>
    </location>
</feature>
<feature type="compositionally biased region" description="Basic and acidic residues" evidence="1">
    <location>
        <begin position="205"/>
        <end position="244"/>
    </location>
</feature>
<evidence type="ECO:0000259" key="2">
    <source>
        <dbReference type="PROSITE" id="PS51360"/>
    </source>
</evidence>
<sequence length="684" mass="77956">MSFTSRSEQRQLERAMKESREEMEKQGKKAEPAPAAPVPGRKAGKTLPKQAAQARGPVGKKSVPSSGKKRARKVQSSSSSSSSSSGSEDESPAQESSSSSDSEVEPKKTMPVKKRGRAAASAPVAHDSESSSEFEDEYDEDYFKNEDDKKWMMSLNELEREAIISERRESQTLAKEAWMVRHKKKKEGLNQVPAASVASSQASRTRRDVKPADDKKQQKKAALEDMEVRKTQDQTKKARLKAAEDDGDDEERSPRAHDDKHKDEPHFEKSAKPRHRQIHEEFRDYPRVAFDKVEAARVSRDRLLDYVNEPFFGEFVQGLFARVNLGENSQGENRYILCQIIGLKEVDRKYDAICPKTKRKIPLQKLLCVTHAGQQKKIPMTLVSNKAFLNSEVDKWCKDVSVEREKLPTDDELEELKAKLEKRWKEQFKYDTEIVEQMLNENQKKGRTSGNVALNKLCLHDEMEEAWEDYKQLADADPEKKDAAYQRWEDLRERVNELERKEKEQQETAQKGYKSVNKINQRNHLANRTVSKKLESSRNITCTRHYQQTVYFQFGGKGEDADARKIAEDDRFKGEAMKASEPTKSGLDVEAEIDDDDEEEKLLLLKKSSAPSSEMSSSHSLIIKQAHAEHLDLEIDMSATKKQDDAPLLVRTVNPLKPVDNVKVSSGGGKKLSLDDYKRRLQKN</sequence>
<dbReference type="InterPro" id="IPR003903">
    <property type="entry name" value="UIM_dom"/>
</dbReference>
<feature type="region of interest" description="Disordered" evidence="1">
    <location>
        <begin position="1"/>
        <end position="140"/>
    </location>
</feature>
<feature type="domain" description="Plus3" evidence="2">
    <location>
        <begin position="287"/>
        <end position="425"/>
    </location>
</feature>
<dbReference type="SUPFAM" id="SSF159042">
    <property type="entry name" value="Plus3-like"/>
    <property type="match status" value="1"/>
</dbReference>
<feature type="compositionally biased region" description="Low complexity" evidence="1">
    <location>
        <begin position="56"/>
        <end position="66"/>
    </location>
</feature>
<evidence type="ECO:0000256" key="1">
    <source>
        <dbReference type="SAM" id="MobiDB-lite"/>
    </source>
</evidence>
<feature type="compositionally biased region" description="Basic and acidic residues" evidence="1">
    <location>
        <begin position="672"/>
        <end position="684"/>
    </location>
</feature>
<dbReference type="Pfam" id="PF03126">
    <property type="entry name" value="Plus-3"/>
    <property type="match status" value="1"/>
</dbReference>
<feature type="compositionally biased region" description="Low complexity" evidence="1">
    <location>
        <begin position="76"/>
        <end position="86"/>
    </location>
</feature>
<dbReference type="Gene3D" id="3.90.70.200">
    <property type="entry name" value="Plus-3 domain"/>
    <property type="match status" value="1"/>
</dbReference>
<dbReference type="PROSITE" id="PS51360">
    <property type="entry name" value="PLUS3"/>
    <property type="match status" value="1"/>
</dbReference>
<feature type="compositionally biased region" description="Basic and acidic residues" evidence="1">
    <location>
        <begin position="252"/>
        <end position="271"/>
    </location>
</feature>
<dbReference type="GO" id="GO:0003677">
    <property type="term" value="F:DNA binding"/>
    <property type="evidence" value="ECO:0007669"/>
    <property type="project" value="InterPro"/>
</dbReference>